<feature type="domain" description="Solute-binding protein family 5" evidence="2">
    <location>
        <begin position="118"/>
        <end position="288"/>
    </location>
</feature>
<dbReference type="Gene3D" id="3.40.190.10">
    <property type="entry name" value="Periplasmic binding protein-like II"/>
    <property type="match status" value="2"/>
</dbReference>
<feature type="region of interest" description="Disordered" evidence="1">
    <location>
        <begin position="350"/>
        <end position="375"/>
    </location>
</feature>
<feature type="region of interest" description="Disordered" evidence="1">
    <location>
        <begin position="298"/>
        <end position="326"/>
    </location>
</feature>
<dbReference type="EMBL" id="JAJAGO010000008">
    <property type="protein sequence ID" value="MCT2591944.1"/>
    <property type="molecule type" value="Genomic_DNA"/>
</dbReference>
<comment type="caution">
    <text evidence="3">The sequence shown here is derived from an EMBL/GenBank/DDBJ whole genome shotgun (WGS) entry which is preliminary data.</text>
</comment>
<dbReference type="CDD" id="cd08501">
    <property type="entry name" value="PBP2_Lpqw"/>
    <property type="match status" value="1"/>
</dbReference>
<feature type="domain" description="Solute-binding protein family 5" evidence="2">
    <location>
        <begin position="377"/>
        <end position="474"/>
    </location>
</feature>
<feature type="region of interest" description="Disordered" evidence="1">
    <location>
        <begin position="469"/>
        <end position="527"/>
    </location>
</feature>
<keyword evidence="4" id="KW-1185">Reference proteome</keyword>
<organism evidence="3 4">
    <name type="scientific">Streptomyces gossypii</name>
    <dbReference type="NCBI Taxonomy" id="2883101"/>
    <lineage>
        <taxon>Bacteria</taxon>
        <taxon>Bacillati</taxon>
        <taxon>Actinomycetota</taxon>
        <taxon>Actinomycetes</taxon>
        <taxon>Kitasatosporales</taxon>
        <taxon>Streptomycetaceae</taxon>
        <taxon>Streptomyces</taxon>
    </lineage>
</organism>
<dbReference type="Pfam" id="PF00496">
    <property type="entry name" value="SBP_bac_5"/>
    <property type="match status" value="2"/>
</dbReference>
<feature type="compositionally biased region" description="Basic and acidic residues" evidence="1">
    <location>
        <begin position="307"/>
        <end position="320"/>
    </location>
</feature>
<dbReference type="SUPFAM" id="SSF53850">
    <property type="entry name" value="Periplasmic binding protein-like II"/>
    <property type="match status" value="3"/>
</dbReference>
<dbReference type="Proteomes" id="UP001156389">
    <property type="component" value="Unassembled WGS sequence"/>
</dbReference>
<dbReference type="PANTHER" id="PTHR30290">
    <property type="entry name" value="PERIPLASMIC BINDING COMPONENT OF ABC TRANSPORTER"/>
    <property type="match status" value="1"/>
</dbReference>
<name>A0ABT2JVL2_9ACTN</name>
<dbReference type="PANTHER" id="PTHR30290:SF65">
    <property type="entry name" value="MONOACYL PHOSPHATIDYLINOSITOL TETRAMANNOSIDE-BINDING PROTEIN LPQW-RELATED"/>
    <property type="match status" value="1"/>
</dbReference>
<dbReference type="InterPro" id="IPR000914">
    <property type="entry name" value="SBP_5_dom"/>
</dbReference>
<sequence length="803" mass="85297">MPAKPVVPAVGGGTRGRRRAVVLATGLLLPLAGCTSDDGGGARGASGAALDVPAAARARVADGGTLRWAVDKMPSTLNAFQPDATEATARIAAATLPALFTLDGSGRPQRNPAYLEAADLTEREPQQTIVYTLNPKARWSDGRAVGAADFAAQWKALSGEDSAYWSARNSGYERIGKVTKGPEPHQVTVTFEQPYADWKSLFTPLYPKSVMGRAKTFNEGVRAELPVSGGPFRIKRIGTGAETATLVRNPRWWGSRAKLERIRLVAVAPQRREAALAAGDLDLAAIGTEVAGRIEAAGTAGRGAVQDGKRRKDSAQRRGDTAGAPVDTVALPRTGVVTRERATAAMRAWTKAHKPKKSLREAGEQRGTAADERRRLRGYSVRRALDPAYTQLALNGASGPLADQRVRRAVARALDREALARHALRPARLPEKPLGSHLRVRDQEGYRDRSDALGGHDVASAQSLLAEAGWKDAPVTEPEVEGSADAKTDNRAPRDNRDHGGDRGDGGDGVSVQGKAAASGSSGGDTLAAPVTAREAARIQGVPLSLAPHTADQRAGLLAQVARVVRADEETAEGDSGSPAGDADGDMDADGGDRGKRKARTATEAAEEARARADELRLLSSGRAAAVRTKEGTPLSLRFVIPSGHGSETIQRSGARIARTLNTIGIRTEMTKVKDESYFRDHIASGDFDLALYSWPASAYPATDAQPIFAKPVPAPDGTLLVEQNYTRVGTDRIDQLFEEATAELDDNARRELLSSADARIWAAAGSIPLYQRPQLVAADKKLVNAGAFGFQTPRYQDIGYRK</sequence>
<evidence type="ECO:0000313" key="3">
    <source>
        <dbReference type="EMBL" id="MCT2591944.1"/>
    </source>
</evidence>
<dbReference type="Gene3D" id="3.10.105.10">
    <property type="entry name" value="Dipeptide-binding Protein, Domain 3"/>
    <property type="match status" value="2"/>
</dbReference>
<proteinExistence type="predicted"/>
<feature type="compositionally biased region" description="Basic and acidic residues" evidence="1">
    <location>
        <begin position="484"/>
        <end position="506"/>
    </location>
</feature>
<feature type="region of interest" description="Disordered" evidence="1">
    <location>
        <begin position="568"/>
        <end position="608"/>
    </location>
</feature>
<protein>
    <submittedName>
        <fullName evidence="3">ABC transporter family substrate-binding protein</fullName>
    </submittedName>
</protein>
<evidence type="ECO:0000259" key="2">
    <source>
        <dbReference type="Pfam" id="PF00496"/>
    </source>
</evidence>
<accession>A0ABT2JVL2</accession>
<dbReference type="Gene3D" id="3.90.76.10">
    <property type="entry name" value="Dipeptide-binding Protein, Domain 1"/>
    <property type="match status" value="1"/>
</dbReference>
<evidence type="ECO:0000313" key="4">
    <source>
        <dbReference type="Proteomes" id="UP001156389"/>
    </source>
</evidence>
<reference evidence="3 4" key="1">
    <citation type="submission" date="2021-10" db="EMBL/GenBank/DDBJ databases">
        <title>Streptomyces gossypii sp. nov., isolated from soil collected from cotton field.</title>
        <authorList>
            <person name="Ge X."/>
            <person name="Chen X."/>
            <person name="Liu W."/>
        </authorList>
    </citation>
    <scope>NUCLEOTIDE SEQUENCE [LARGE SCALE GENOMIC DNA]</scope>
    <source>
        <strain evidence="3 4">N2-109</strain>
    </source>
</reference>
<gene>
    <name evidence="3" type="ORF">LHJ74_18905</name>
</gene>
<evidence type="ECO:0000256" key="1">
    <source>
        <dbReference type="SAM" id="MobiDB-lite"/>
    </source>
</evidence>
<dbReference type="InterPro" id="IPR039424">
    <property type="entry name" value="SBP_5"/>
</dbReference>
<feature type="compositionally biased region" description="Basic and acidic residues" evidence="1">
    <location>
        <begin position="358"/>
        <end position="374"/>
    </location>
</feature>